<accession>A0AAW1LU16</accession>
<feature type="domain" description="PiggyBac transposable element-derived protein" evidence="1">
    <location>
        <begin position="6"/>
        <end position="196"/>
    </location>
</feature>
<evidence type="ECO:0000259" key="1">
    <source>
        <dbReference type="Pfam" id="PF13843"/>
    </source>
</evidence>
<proteinExistence type="predicted"/>
<reference evidence="2 3" key="1">
    <citation type="journal article" date="2024" name="BMC Genomics">
        <title>De novo assembly and annotation of Popillia japonica's genome with initial clues to its potential as an invasive pest.</title>
        <authorList>
            <person name="Cucini C."/>
            <person name="Boschi S."/>
            <person name="Funari R."/>
            <person name="Cardaioli E."/>
            <person name="Iannotti N."/>
            <person name="Marturano G."/>
            <person name="Paoli F."/>
            <person name="Bruttini M."/>
            <person name="Carapelli A."/>
            <person name="Frati F."/>
            <person name="Nardi F."/>
        </authorList>
    </citation>
    <scope>NUCLEOTIDE SEQUENCE [LARGE SCALE GENOMIC DNA]</scope>
    <source>
        <strain evidence="2">DMR45628</strain>
    </source>
</reference>
<evidence type="ECO:0000313" key="2">
    <source>
        <dbReference type="EMBL" id="KAK9737476.1"/>
    </source>
</evidence>
<protein>
    <submittedName>
        <fullName evidence="2">Transposase IS4</fullName>
    </submittedName>
</protein>
<gene>
    <name evidence="2" type="ORF">QE152_g10680</name>
</gene>
<name>A0AAW1LU16_POPJA</name>
<dbReference type="EMBL" id="JASPKY010000099">
    <property type="protein sequence ID" value="KAK9737476.1"/>
    <property type="molecule type" value="Genomic_DNA"/>
</dbReference>
<organism evidence="2 3">
    <name type="scientific">Popillia japonica</name>
    <name type="common">Japanese beetle</name>
    <dbReference type="NCBI Taxonomy" id="7064"/>
    <lineage>
        <taxon>Eukaryota</taxon>
        <taxon>Metazoa</taxon>
        <taxon>Ecdysozoa</taxon>
        <taxon>Arthropoda</taxon>
        <taxon>Hexapoda</taxon>
        <taxon>Insecta</taxon>
        <taxon>Pterygota</taxon>
        <taxon>Neoptera</taxon>
        <taxon>Endopterygota</taxon>
        <taxon>Coleoptera</taxon>
        <taxon>Polyphaga</taxon>
        <taxon>Scarabaeiformia</taxon>
        <taxon>Scarabaeidae</taxon>
        <taxon>Rutelinae</taxon>
        <taxon>Popillia</taxon>
    </lineage>
</organism>
<comment type="caution">
    <text evidence="2">The sequence shown here is derived from an EMBL/GenBank/DDBJ whole genome shotgun (WGS) entry which is preliminary data.</text>
</comment>
<dbReference type="Proteomes" id="UP001458880">
    <property type="component" value="Unassembled WGS sequence"/>
</dbReference>
<sequence length="201" mass="23191">MSYVWDTFIENCQKYYKPGPYISIDEQLFPTKARCRFMQFMGSKPDKYGQKFWLAVDKESKYTVNGFPHLGKDDQRPTNQRLGDHVVTKLMQPYLNNGRNVICDNFFTSLALAETLEMKRTSIVGTVNRARREISTKIKTARDELYSTTILKKGNTSLTVYQGKPTKNVILMSTMHPVVLIGTDTKKKPDTIKFYNESKYG</sequence>
<evidence type="ECO:0000313" key="3">
    <source>
        <dbReference type="Proteomes" id="UP001458880"/>
    </source>
</evidence>
<keyword evidence="3" id="KW-1185">Reference proteome</keyword>
<dbReference type="Pfam" id="PF13843">
    <property type="entry name" value="DDE_Tnp_1_7"/>
    <property type="match status" value="1"/>
</dbReference>
<dbReference type="PANTHER" id="PTHR46599:SF6">
    <property type="entry name" value="DUAL SPECIFICITY PHOSPHATASE 26"/>
    <property type="match status" value="1"/>
</dbReference>
<dbReference type="AlphaFoldDB" id="A0AAW1LU16"/>
<dbReference type="PANTHER" id="PTHR46599">
    <property type="entry name" value="PIGGYBAC TRANSPOSABLE ELEMENT-DERIVED PROTEIN 4"/>
    <property type="match status" value="1"/>
</dbReference>
<dbReference type="InterPro" id="IPR029526">
    <property type="entry name" value="PGBD"/>
</dbReference>